<gene>
    <name evidence="4" type="ORF">QSV35_07905</name>
</gene>
<feature type="signal peptide" evidence="3">
    <location>
        <begin position="1"/>
        <end position="27"/>
    </location>
</feature>
<comment type="similarity">
    <text evidence="1">Belongs to the bacterial solute-binding protein 1 family.</text>
</comment>
<dbReference type="Pfam" id="PF01547">
    <property type="entry name" value="SBP_bac_1"/>
    <property type="match status" value="1"/>
</dbReference>
<evidence type="ECO:0000313" key="4">
    <source>
        <dbReference type="EMBL" id="MDL9979255.1"/>
    </source>
</evidence>
<evidence type="ECO:0000313" key="5">
    <source>
        <dbReference type="Proteomes" id="UP001235064"/>
    </source>
</evidence>
<evidence type="ECO:0000256" key="1">
    <source>
        <dbReference type="ARBA" id="ARBA00008520"/>
    </source>
</evidence>
<dbReference type="PANTHER" id="PTHR43649">
    <property type="entry name" value="ARABINOSE-BINDING PROTEIN-RELATED"/>
    <property type="match status" value="1"/>
</dbReference>
<accession>A0ABT7MXS5</accession>
<keyword evidence="5" id="KW-1185">Reference proteome</keyword>
<evidence type="ECO:0000256" key="3">
    <source>
        <dbReference type="SAM" id="SignalP"/>
    </source>
</evidence>
<dbReference type="SUPFAM" id="SSF53850">
    <property type="entry name" value="Periplasmic binding protein-like II"/>
    <property type="match status" value="1"/>
</dbReference>
<keyword evidence="3" id="KW-0732">Signal</keyword>
<sequence length="439" mass="46239">MRASRQTKVLAGVVGAVLLLSGCAAQSSGGGTSNADLNKVDYNGTISMVNKFSDPSVSKYFPELAKEFEKAHPGVTVNVQQESDQGYKDKIKVLASSNSIPDIYFSWPGSYAKQFVDAGLALDLTSAIGKGTAWNESLVPSAVGAGEYNGKNYGVPIDLDAKFMMYNKKIFADNGLTVPTTFDELLSTCKTLKAKGITPVNFGNKDGWPALHYVTQLNAYNVPADTLAKDYSSDKSSFTDPGYVKALEQFKQLIDQCTTTGTTGNGIDHTDAQVAFGSDKAAMMYLESLEIGLLKDTPLDKDGFGLFQLPAPGDANGETGSLVGAPDLFMVNPKSQHPALAVAFLKFIVSKTGAAKMPDLMSGYPSPVKDSLDTATTQPQIVDAMDKLGKASSLAIWLDTVTAPQVAQAYLAGGEALVGGTGTPESVMKSVQQAAAGSK</sequence>
<dbReference type="InterPro" id="IPR050490">
    <property type="entry name" value="Bact_solute-bd_prot1"/>
</dbReference>
<evidence type="ECO:0000256" key="2">
    <source>
        <dbReference type="ARBA" id="ARBA00022448"/>
    </source>
</evidence>
<proteinExistence type="inferred from homology"/>
<dbReference type="RefSeq" id="WP_286288119.1">
    <property type="nucleotide sequence ID" value="NZ_JASXSZ010000002.1"/>
</dbReference>
<feature type="chain" id="PRO_5045918757" evidence="3">
    <location>
        <begin position="28"/>
        <end position="439"/>
    </location>
</feature>
<organism evidence="4 5">
    <name type="scientific">Microbacterium candidum</name>
    <dbReference type="NCBI Taxonomy" id="3041922"/>
    <lineage>
        <taxon>Bacteria</taxon>
        <taxon>Bacillati</taxon>
        <taxon>Actinomycetota</taxon>
        <taxon>Actinomycetes</taxon>
        <taxon>Micrococcales</taxon>
        <taxon>Microbacteriaceae</taxon>
        <taxon>Microbacterium</taxon>
    </lineage>
</organism>
<comment type="caution">
    <text evidence="4">The sequence shown here is derived from an EMBL/GenBank/DDBJ whole genome shotgun (WGS) entry which is preliminary data.</text>
</comment>
<name>A0ABT7MXS5_9MICO</name>
<protein>
    <submittedName>
        <fullName evidence="4">Extracellular solute-binding protein</fullName>
    </submittedName>
</protein>
<dbReference type="Gene3D" id="3.40.190.10">
    <property type="entry name" value="Periplasmic binding protein-like II"/>
    <property type="match status" value="2"/>
</dbReference>
<dbReference type="PANTHER" id="PTHR43649:SF29">
    <property type="entry name" value="OSMOPROTECTIVE COMPOUNDS-BINDING PROTEIN GGTB"/>
    <property type="match status" value="1"/>
</dbReference>
<reference evidence="4 5" key="1">
    <citation type="submission" date="2023-06" db="EMBL/GenBank/DDBJ databases">
        <title>Microbacterium sp. nov., isolated from a waste landfill.</title>
        <authorList>
            <person name="Wen W."/>
        </authorList>
    </citation>
    <scope>NUCLEOTIDE SEQUENCE [LARGE SCALE GENOMIC DNA]</scope>
    <source>
        <strain evidence="4 5">ASV49</strain>
    </source>
</reference>
<keyword evidence="2" id="KW-0813">Transport</keyword>
<dbReference type="InterPro" id="IPR006059">
    <property type="entry name" value="SBP"/>
</dbReference>
<dbReference type="PROSITE" id="PS51257">
    <property type="entry name" value="PROKAR_LIPOPROTEIN"/>
    <property type="match status" value="1"/>
</dbReference>
<dbReference type="EMBL" id="JASXSZ010000002">
    <property type="protein sequence ID" value="MDL9979255.1"/>
    <property type="molecule type" value="Genomic_DNA"/>
</dbReference>
<dbReference type="Proteomes" id="UP001235064">
    <property type="component" value="Unassembled WGS sequence"/>
</dbReference>